<feature type="domain" description="TonB-dependent receptor-like beta-barrel" evidence="12">
    <location>
        <begin position="572"/>
        <end position="980"/>
    </location>
</feature>
<comment type="subcellular location">
    <subcellularLocation>
        <location evidence="1 10">Cell outer membrane</location>
        <topology evidence="1 10">Multi-pass membrane protein</topology>
    </subcellularLocation>
</comment>
<dbReference type="GO" id="GO:0009279">
    <property type="term" value="C:cell outer membrane"/>
    <property type="evidence" value="ECO:0007669"/>
    <property type="project" value="UniProtKB-SubCell"/>
</dbReference>
<dbReference type="InterPro" id="IPR011662">
    <property type="entry name" value="Secretin/TonB_short_N"/>
</dbReference>
<gene>
    <name evidence="15" type="ORF">EHW67_02235</name>
</gene>
<keyword evidence="7 11" id="KW-0798">TonB box</keyword>
<evidence type="ECO:0000259" key="13">
    <source>
        <dbReference type="Pfam" id="PF07660"/>
    </source>
</evidence>
<evidence type="ECO:0000256" key="5">
    <source>
        <dbReference type="ARBA" id="ARBA00022692"/>
    </source>
</evidence>
<evidence type="ECO:0000259" key="14">
    <source>
        <dbReference type="Pfam" id="PF07715"/>
    </source>
</evidence>
<dbReference type="Gene3D" id="2.40.170.20">
    <property type="entry name" value="TonB-dependent receptor, beta-barrel domain"/>
    <property type="match status" value="1"/>
</dbReference>
<dbReference type="InterPro" id="IPR002105">
    <property type="entry name" value="Dockerin_1_rpt"/>
</dbReference>
<evidence type="ECO:0000256" key="7">
    <source>
        <dbReference type="ARBA" id="ARBA00023077"/>
    </source>
</evidence>
<proteinExistence type="inferred from homology"/>
<dbReference type="Gene3D" id="3.55.50.30">
    <property type="match status" value="1"/>
</dbReference>
<evidence type="ECO:0000259" key="12">
    <source>
        <dbReference type="Pfam" id="PF00593"/>
    </source>
</evidence>
<evidence type="ECO:0000256" key="10">
    <source>
        <dbReference type="PROSITE-ProRule" id="PRU01360"/>
    </source>
</evidence>
<keyword evidence="5 10" id="KW-0812">Transmembrane</keyword>
<keyword evidence="8 10" id="KW-0472">Membrane</keyword>
<keyword evidence="6" id="KW-0408">Iron</keyword>
<dbReference type="Pfam" id="PF13715">
    <property type="entry name" value="CarbopepD_reg_2"/>
    <property type="match status" value="1"/>
</dbReference>
<dbReference type="InterPro" id="IPR012910">
    <property type="entry name" value="Plug_dom"/>
</dbReference>
<name>A0A3S0AGP9_9FLAO</name>
<dbReference type="Pfam" id="PF07660">
    <property type="entry name" value="STN"/>
    <property type="match status" value="1"/>
</dbReference>
<dbReference type="Gene3D" id="2.60.40.1120">
    <property type="entry name" value="Carboxypeptidase-like, regulatory domain"/>
    <property type="match status" value="1"/>
</dbReference>
<keyword evidence="9 10" id="KW-0998">Cell outer membrane</keyword>
<dbReference type="Pfam" id="PF07715">
    <property type="entry name" value="Plug"/>
    <property type="match status" value="1"/>
</dbReference>
<evidence type="ECO:0000256" key="6">
    <source>
        <dbReference type="ARBA" id="ARBA00023004"/>
    </source>
</evidence>
<reference evidence="15 16" key="1">
    <citation type="submission" date="2018-11" db="EMBL/GenBank/DDBJ databases">
        <title>Arenibacter aquaticus sp.nov., a marine bacterium isolated from surface seawater in the South China Sea.</title>
        <authorList>
            <person name="Guo J."/>
            <person name="Sun J."/>
        </authorList>
    </citation>
    <scope>NUCLEOTIDE SEQUENCE [LARGE SCALE GENOMIC DNA]</scope>
    <source>
        <strain evidence="15 16">GUO666</strain>
    </source>
</reference>
<dbReference type="Proteomes" id="UP000267585">
    <property type="component" value="Unassembled WGS sequence"/>
</dbReference>
<dbReference type="NCBIfam" id="TIGR04056">
    <property type="entry name" value="OMP_RagA_SusC"/>
    <property type="match status" value="1"/>
</dbReference>
<organism evidence="15 16">
    <name type="scientific">Arenibacter aquaticus</name>
    <dbReference type="NCBI Taxonomy" id="2489054"/>
    <lineage>
        <taxon>Bacteria</taxon>
        <taxon>Pseudomonadati</taxon>
        <taxon>Bacteroidota</taxon>
        <taxon>Flavobacteriia</taxon>
        <taxon>Flavobacteriales</taxon>
        <taxon>Flavobacteriaceae</taxon>
        <taxon>Arenibacter</taxon>
    </lineage>
</organism>
<keyword evidence="4" id="KW-0406">Ion transport</keyword>
<dbReference type="InterPro" id="IPR000531">
    <property type="entry name" value="Beta-barrel_TonB"/>
</dbReference>
<dbReference type="Pfam" id="PF00593">
    <property type="entry name" value="TonB_dep_Rec_b-barrel"/>
    <property type="match status" value="1"/>
</dbReference>
<evidence type="ECO:0000256" key="1">
    <source>
        <dbReference type="ARBA" id="ARBA00004571"/>
    </source>
</evidence>
<dbReference type="InterPro" id="IPR023997">
    <property type="entry name" value="TonB-dep_OMP_SusC/RagA_CS"/>
</dbReference>
<dbReference type="PROSITE" id="PS00448">
    <property type="entry name" value="CLOS_CELLULOSOME_RPT"/>
    <property type="match status" value="1"/>
</dbReference>
<keyword evidence="3 10" id="KW-1134">Transmembrane beta strand</keyword>
<dbReference type="FunFam" id="2.170.130.10:FF:000008">
    <property type="entry name" value="SusC/RagA family TonB-linked outer membrane protein"/>
    <property type="match status" value="1"/>
</dbReference>
<dbReference type="EMBL" id="RQPJ01000001">
    <property type="protein sequence ID" value="RTE55408.1"/>
    <property type="molecule type" value="Genomic_DNA"/>
</dbReference>
<dbReference type="OrthoDB" id="9768177at2"/>
<dbReference type="InterPro" id="IPR037066">
    <property type="entry name" value="Plug_dom_sf"/>
</dbReference>
<comment type="similarity">
    <text evidence="10 11">Belongs to the TonB-dependent receptor family.</text>
</comment>
<dbReference type="InterPro" id="IPR023996">
    <property type="entry name" value="TonB-dep_OMP_SusC/RagA"/>
</dbReference>
<evidence type="ECO:0000256" key="8">
    <source>
        <dbReference type="ARBA" id="ARBA00023136"/>
    </source>
</evidence>
<dbReference type="SUPFAM" id="SSF49464">
    <property type="entry name" value="Carboxypeptidase regulatory domain-like"/>
    <property type="match status" value="1"/>
</dbReference>
<feature type="domain" description="Secretin/TonB short N-terminal" evidence="13">
    <location>
        <begin position="80"/>
        <end position="128"/>
    </location>
</feature>
<dbReference type="Gene3D" id="2.170.130.10">
    <property type="entry name" value="TonB-dependent receptor, plug domain"/>
    <property type="match status" value="1"/>
</dbReference>
<dbReference type="InterPro" id="IPR039426">
    <property type="entry name" value="TonB-dep_rcpt-like"/>
</dbReference>
<evidence type="ECO:0000256" key="2">
    <source>
        <dbReference type="ARBA" id="ARBA00022448"/>
    </source>
</evidence>
<dbReference type="NCBIfam" id="TIGR04057">
    <property type="entry name" value="SusC_RagA_signa"/>
    <property type="match status" value="1"/>
</dbReference>
<sequence>MFNHQTHYKSMKKFNLVRPLHADWLSKHHLKMKLTTLLLIVSLFKIQANTYGQNTKISLNLKNVTVEKVFKEIESLSDFRFLYNHEKVNLNRTVSVTARKQPISNILDGIFEATDVYFTVKNKQIILKTGKPIQPISPIKEEVEQHTVSGTITDMDGAPLPGANIVEKGTTNGVTADFDGNFSLDVANENATLVVSYIGFASKEVPLNGQSSISISLEESAAGLDEVVLIGYGTQKKSDLTGAVGSVKAEELAERPAASLNQAMAGKVAGVNVTSGSGRPGGRTVVRIRGNTSVSIANTPLYVIDGVILNAASLPNGSTPIDYLNPNDIESIEVLKDASATAIYGARGANGVILVSTKKGTTTGETHLNYDVDFSLGTLPKKLDLLNAEEFLLVEEIAYANAEKFDPDGWAGGRYTDPRLKRTDPRLFDADGKPLYDTDWQDEAIRDAITQNHQLSFTGGNQKSNFGLFMGFRDEEGLIVESWLKRYSGRFTLDTEVTDWLKVGGTLSYNDQNEKQVDQLGGGGITTMRQVFEALPIIPVRYEDGTWGSNIHYPGMEGGGSPVAVANDRRYFLKTQTVLGNFYSNIEFNDNLQLRTTLGTNIINQRNDYYGGKDLRYIAMPDGAAYVDNSRYNSWQFENYLTYMKDFDSNNSLTAMAGLSWQHVDQFSSRASTRGFTDDFYGFNNLGAGSNPQTPTSSKTAYGLNSYFGRVNYNYMNKYLLTLTGRADGSSKFGPENQFAFFPSAALAWRASEEDFLSQSETISNLKIRASYGATGNSELPAYQALAGLTNGSVIFDGARSAYTVPGRMSNPDLKWEKTEQVDAGLELGLFNNRIGLEVDVYRKLTSDMLLNAPVPSSSGFSNVFRNVGSMENKGIEINLHTVNFDNELFGWNSNFNISINKNEVTALSGGSDIFLGSTLIRVGEPVSTFFGYIDEGTWNTDEAAEAAIYDRLPGDIKYRDLNNDGAINSDDRAIIGKGIPDGFGTFSNTFRYGNFELLVDLQFQYGNSVMYRDEHSAEDRQTIANSFATVLNAWTPDNQDTDIAQIRPIAAGYDTNNDSGKLKDASFLRGRNLMLSYVFKPELVERLHLNRLRVYTSVQNFFVSTKYPGYDPESSNGGGAFDQGFSLYDYPRPRTFMIGLNVGL</sequence>
<feature type="domain" description="TonB-dependent receptor plug" evidence="14">
    <location>
        <begin position="237"/>
        <end position="352"/>
    </location>
</feature>
<evidence type="ECO:0000313" key="16">
    <source>
        <dbReference type="Proteomes" id="UP000267585"/>
    </source>
</evidence>
<evidence type="ECO:0000256" key="11">
    <source>
        <dbReference type="RuleBase" id="RU003357"/>
    </source>
</evidence>
<keyword evidence="4" id="KW-0410">Iron transport</keyword>
<comment type="caution">
    <text evidence="15">The sequence shown here is derived from an EMBL/GenBank/DDBJ whole genome shotgun (WGS) entry which is preliminary data.</text>
</comment>
<keyword evidence="2 10" id="KW-0813">Transport</keyword>
<dbReference type="AlphaFoldDB" id="A0A3S0AGP9"/>
<evidence type="ECO:0000256" key="3">
    <source>
        <dbReference type="ARBA" id="ARBA00022452"/>
    </source>
</evidence>
<dbReference type="InterPro" id="IPR008969">
    <property type="entry name" value="CarboxyPept-like_regulatory"/>
</dbReference>
<dbReference type="SUPFAM" id="SSF56935">
    <property type="entry name" value="Porins"/>
    <property type="match status" value="1"/>
</dbReference>
<dbReference type="PROSITE" id="PS52016">
    <property type="entry name" value="TONB_DEPENDENT_REC_3"/>
    <property type="match status" value="1"/>
</dbReference>
<protein>
    <submittedName>
        <fullName evidence="15">SusC/RagA family TonB-linked outer membrane protein</fullName>
    </submittedName>
</protein>
<evidence type="ECO:0000313" key="15">
    <source>
        <dbReference type="EMBL" id="RTE55408.1"/>
    </source>
</evidence>
<evidence type="ECO:0000256" key="9">
    <source>
        <dbReference type="ARBA" id="ARBA00023237"/>
    </source>
</evidence>
<dbReference type="InterPro" id="IPR036942">
    <property type="entry name" value="Beta-barrel_TonB_sf"/>
</dbReference>
<dbReference type="GO" id="GO:0006826">
    <property type="term" value="P:iron ion transport"/>
    <property type="evidence" value="ECO:0007669"/>
    <property type="project" value="UniProtKB-KW"/>
</dbReference>
<dbReference type="GO" id="GO:0000272">
    <property type="term" value="P:polysaccharide catabolic process"/>
    <property type="evidence" value="ECO:0007669"/>
    <property type="project" value="InterPro"/>
</dbReference>
<keyword evidence="16" id="KW-1185">Reference proteome</keyword>
<accession>A0A3S0AGP9</accession>
<evidence type="ECO:0000256" key="4">
    <source>
        <dbReference type="ARBA" id="ARBA00022496"/>
    </source>
</evidence>
<dbReference type="GO" id="GO:0004553">
    <property type="term" value="F:hydrolase activity, hydrolyzing O-glycosyl compounds"/>
    <property type="evidence" value="ECO:0007669"/>
    <property type="project" value="InterPro"/>
</dbReference>